<evidence type="ECO:0000256" key="7">
    <source>
        <dbReference type="ARBA" id="ARBA00023288"/>
    </source>
</evidence>
<keyword evidence="4" id="KW-0204">Cytolysis</keyword>
<keyword evidence="2" id="KW-1188">Viral release from host cell</keyword>
<organism evidence="8 9">
    <name type="scientific">Candidatus Hamiltonella defensa</name>
    <name type="common">Bemisia tabaci</name>
    <dbReference type="NCBI Taxonomy" id="672795"/>
    <lineage>
        <taxon>Bacteria</taxon>
        <taxon>Pseudomonadati</taxon>
        <taxon>Pseudomonadota</taxon>
        <taxon>Gammaproteobacteria</taxon>
        <taxon>Enterobacterales</taxon>
        <taxon>Enterobacteriaceae</taxon>
        <taxon>aphid secondary symbionts</taxon>
        <taxon>Candidatus Williamhamiltonella</taxon>
    </lineage>
</organism>
<dbReference type="Pfam" id="PF06085">
    <property type="entry name" value="Rz1"/>
    <property type="match status" value="1"/>
</dbReference>
<accession>A0A249DXV1</accession>
<reference evidence="8 9" key="2">
    <citation type="submission" date="2017-09" db="EMBL/GenBank/DDBJ databases">
        <title>The genome of whitefly Bemisia tabaci, a global crop pest, provides novel insights into virus transmission, host adaptation and insecticide resistance.</title>
        <authorList>
            <person name="Kaur N."/>
            <person name="Kliot A."/>
            <person name="Pinheiro P.V."/>
            <person name="Luan J."/>
            <person name="Zheng Y."/>
            <person name="Liu W."/>
            <person name="Sun H."/>
            <person name="Yang X."/>
            <person name="Xu Y."/>
            <person name="Luo Y."/>
            <person name="Kruse A."/>
            <person name="Fisher T.W."/>
            <person name="Nelson D.R."/>
            <person name="Elimelech M."/>
            <person name="MacCoss M."/>
            <person name="Johnson R."/>
            <person name="Cohen E."/>
            <person name="Hunter W.B."/>
            <person name="Brown J.K."/>
            <person name="Jander G."/>
            <person name="Cilia M."/>
            <person name="Douglas A.E."/>
            <person name="Ghanim M."/>
            <person name="Simmons A.M."/>
            <person name="Wintermantel W.M."/>
            <person name="Ling K.-S."/>
            <person name="Fei Z."/>
        </authorList>
    </citation>
    <scope>NUCLEOTIDE SEQUENCE [LARGE SCALE GENOMIC DNA]</scope>
    <source>
        <strain evidence="8 9">MEAM1</strain>
    </source>
</reference>
<proteinExistence type="predicted"/>
<evidence type="ECO:0000256" key="6">
    <source>
        <dbReference type="ARBA" id="ARBA00023142"/>
    </source>
</evidence>
<evidence type="ECO:0000313" key="9">
    <source>
        <dbReference type="Proteomes" id="UP000216438"/>
    </source>
</evidence>
<dbReference type="EMBL" id="CP016303">
    <property type="protein sequence ID" value="ASX26373.1"/>
    <property type="molecule type" value="Genomic_DNA"/>
</dbReference>
<reference evidence="9" key="1">
    <citation type="submission" date="2016-06" db="EMBL/GenBank/DDBJ databases">
        <authorList>
            <person name="Chen W."/>
            <person name="Hasegawa D.K."/>
        </authorList>
    </citation>
    <scope>NUCLEOTIDE SEQUENCE [LARGE SCALE GENOMIC DNA]</scope>
    <source>
        <strain evidence="9">MEAM1</strain>
    </source>
</reference>
<sequence length="80" mass="9270">MHWKIPGIMAALLLSLLSAVLYYRHQYQKAENARQQVFLDIVQHQKVFEQWMMHPPPDLLTPLNGIISLSERLSPSQSSK</sequence>
<keyword evidence="7" id="KW-0449">Lipoprotein</keyword>
<evidence type="ECO:0000256" key="3">
    <source>
        <dbReference type="ARBA" id="ARBA00022729"/>
    </source>
</evidence>
<gene>
    <name evidence="8" type="ORF">BA171_04675</name>
</gene>
<evidence type="ECO:0000256" key="2">
    <source>
        <dbReference type="ARBA" id="ARBA00022612"/>
    </source>
</evidence>
<dbReference type="GO" id="GO:0044659">
    <property type="term" value="P:viral release from host cell by cytolysis"/>
    <property type="evidence" value="ECO:0007669"/>
    <property type="project" value="InterPro"/>
</dbReference>
<evidence type="ECO:0000256" key="1">
    <source>
        <dbReference type="ARBA" id="ARBA00004635"/>
    </source>
</evidence>
<keyword evidence="3" id="KW-0732">Signal</keyword>
<keyword evidence="5" id="KW-0472">Membrane</keyword>
<dbReference type="Proteomes" id="UP000216438">
    <property type="component" value="Chromosome"/>
</dbReference>
<protein>
    <submittedName>
        <fullName evidence="8">Uncharacterized protein</fullName>
    </submittedName>
</protein>
<name>A0A249DXV1_9ENTR</name>
<dbReference type="InterPro" id="IPR010346">
    <property type="entry name" value="O-spanin"/>
</dbReference>
<dbReference type="AlphaFoldDB" id="A0A249DXV1"/>
<evidence type="ECO:0000256" key="4">
    <source>
        <dbReference type="ARBA" id="ARBA00022852"/>
    </source>
</evidence>
<keyword evidence="6" id="KW-0578">Host cell lysis by virus</keyword>
<comment type="subcellular location">
    <subcellularLocation>
        <location evidence="1">Membrane</location>
        <topology evidence="1">Lipid-anchor</topology>
    </subcellularLocation>
</comment>
<evidence type="ECO:0000313" key="8">
    <source>
        <dbReference type="EMBL" id="ASX26373.1"/>
    </source>
</evidence>
<dbReference type="GO" id="GO:0016020">
    <property type="term" value="C:membrane"/>
    <property type="evidence" value="ECO:0007669"/>
    <property type="project" value="UniProtKB-SubCell"/>
</dbReference>
<evidence type="ECO:0000256" key="5">
    <source>
        <dbReference type="ARBA" id="ARBA00023136"/>
    </source>
</evidence>